<dbReference type="InterPro" id="IPR055643">
    <property type="entry name" value="DUF7219"/>
</dbReference>
<proteinExistence type="predicted"/>
<organism evidence="1 2">
    <name type="scientific">Aphanizomenon flos-aquae LD13</name>
    <dbReference type="NCBI Taxonomy" id="1710894"/>
    <lineage>
        <taxon>Bacteria</taxon>
        <taxon>Bacillati</taxon>
        <taxon>Cyanobacteriota</taxon>
        <taxon>Cyanophyceae</taxon>
        <taxon>Nostocales</taxon>
        <taxon>Aphanizomenonaceae</taxon>
        <taxon>Aphanizomenon</taxon>
    </lineage>
</organism>
<reference evidence="1 2" key="1">
    <citation type="submission" date="2015-09" db="EMBL/GenBank/DDBJ databases">
        <title>Whole genome shotgun sequence assembly of Aphanizomenon flos-aquae UKL13.</title>
        <authorList>
            <person name="Driscoll C."/>
        </authorList>
    </citation>
    <scope>NUCLEOTIDE SEQUENCE [LARGE SCALE GENOMIC DNA]</scope>
    <source>
        <strain evidence="1">MDT13</strain>
    </source>
</reference>
<dbReference type="PATRIC" id="fig|1710894.3.peg.1759"/>
<evidence type="ECO:0000313" key="1">
    <source>
        <dbReference type="EMBL" id="OBQ22090.1"/>
    </source>
</evidence>
<sequence>MRQESDLLSEICDFLYPRSSYYGQFKPEYLVFNANLQEFAQRVNYICNLQTSGKIPPQEAYQEIRSLWKQLKQAKKQLEIE</sequence>
<dbReference type="STRING" id="1803587.GCA_001593825_01817"/>
<accession>A0A1B7VP73</accession>
<protein>
    <recommendedName>
        <fullName evidence="3">Isopropylmalate/homocitrate/citramalate synthase</fullName>
    </recommendedName>
</protein>
<evidence type="ECO:0008006" key="3">
    <source>
        <dbReference type="Google" id="ProtNLM"/>
    </source>
</evidence>
<dbReference type="AlphaFoldDB" id="A0A1B7VP73"/>
<gene>
    <name evidence="1" type="ORF">AN481_15925</name>
</gene>
<name>A0A1B7VP73_APHFL</name>
<evidence type="ECO:0000313" key="2">
    <source>
        <dbReference type="Proteomes" id="UP000092382"/>
    </source>
</evidence>
<dbReference type="EMBL" id="LJOY01000064">
    <property type="protein sequence ID" value="OBQ22090.1"/>
    <property type="molecule type" value="Genomic_DNA"/>
</dbReference>
<dbReference type="Proteomes" id="UP000092382">
    <property type="component" value="Unassembled WGS sequence"/>
</dbReference>
<dbReference type="Pfam" id="PF23856">
    <property type="entry name" value="DUF7219"/>
    <property type="match status" value="1"/>
</dbReference>
<comment type="caution">
    <text evidence="1">The sequence shown here is derived from an EMBL/GenBank/DDBJ whole genome shotgun (WGS) entry which is preliminary data.</text>
</comment>